<feature type="chain" id="PRO_5007280232" description="peptidylprolyl isomerase" evidence="7">
    <location>
        <begin position="21"/>
        <end position="612"/>
    </location>
</feature>
<evidence type="ECO:0000256" key="1">
    <source>
        <dbReference type="ARBA" id="ARBA00000971"/>
    </source>
</evidence>
<gene>
    <name evidence="10" type="ORF">AY601_0863</name>
</gene>
<dbReference type="InterPro" id="IPR001179">
    <property type="entry name" value="PPIase_FKBP_dom"/>
</dbReference>
<dbReference type="SUPFAM" id="SSF52833">
    <property type="entry name" value="Thioredoxin-like"/>
    <property type="match status" value="1"/>
</dbReference>
<keyword evidence="5 6" id="KW-0413">Isomerase</keyword>
<name>A0A127V940_9SPHI</name>
<evidence type="ECO:0000256" key="5">
    <source>
        <dbReference type="ARBA" id="ARBA00023235"/>
    </source>
</evidence>
<dbReference type="PROSITE" id="PS50059">
    <property type="entry name" value="FKBP_PPIASE"/>
    <property type="match status" value="1"/>
</dbReference>
<evidence type="ECO:0000256" key="2">
    <source>
        <dbReference type="ARBA" id="ARBA00006577"/>
    </source>
</evidence>
<feature type="domain" description="Thioredoxin" evidence="9">
    <location>
        <begin position="37"/>
        <end position="179"/>
    </location>
</feature>
<sequence length="612" mass="69257" precursor="true">MRLTIILAVKFFLMVLNVNAQQTYTVPDQKTTNLPNLSIGDQLPHFSINKLINANKKTALTTEFKDQLLIVDFWATNCSGCVAALPKMDALQKKFGPKIKILPVTYEKEANVLVFWKNNKYTKNLSLPSVVEDKIFATYFKHRSIPHEVWIYRGKVIAITSSDFVDADNIQMVLNGQQVSWPVKNDFDVFDATKQFLFTPDPNQVDTSSTFMKYTAISDYKAGVNAEGLGGSGIIRDSRKKIIRAFFLNYPIYNAYQINWNYLIKPADLVRPSSTLMPNQIIWEVLDKSRYIFTEGKGALQNWLTRNGICYESVNPDTGQTDIIIHKSIIADLDRLLGLHARWERIKENVLVLVRNDKNILLKSKKTLTGEYDDHLIVKGSLHQFRDLPLNSLITQMNRQADNPYVFDETDYTNKLDMDLNFSSWTDIAGIKKALKPYGLDLKEEERLVDKFVFTEIDGGALADHRAISEANAKREAQKDMKGPLPEENNFFLLTNKKRPGVVTLPSGLQYKIIHQGKGKKPGLTDKVSVNYTGALVNGKIFDSSLEKGLPYIVNVDKTIQGWTEALQLMPVGSKWMIYVPAALAYGGRSNSGQIPPNSTLIFEIELLQIIK</sequence>
<dbReference type="PROSITE" id="PS51352">
    <property type="entry name" value="THIOREDOXIN_2"/>
    <property type="match status" value="1"/>
</dbReference>
<dbReference type="Pfam" id="PF01346">
    <property type="entry name" value="FKBP_N"/>
    <property type="match status" value="1"/>
</dbReference>
<evidence type="ECO:0000259" key="8">
    <source>
        <dbReference type="PROSITE" id="PS50059"/>
    </source>
</evidence>
<dbReference type="GO" id="GO:0016491">
    <property type="term" value="F:oxidoreductase activity"/>
    <property type="evidence" value="ECO:0007669"/>
    <property type="project" value="InterPro"/>
</dbReference>
<dbReference type="InterPro" id="IPR000774">
    <property type="entry name" value="PPIase_FKBP_N"/>
</dbReference>
<evidence type="ECO:0000313" key="10">
    <source>
        <dbReference type="EMBL" id="AMP97804.1"/>
    </source>
</evidence>
<dbReference type="Gene3D" id="3.40.30.10">
    <property type="entry name" value="Glutaredoxin"/>
    <property type="match status" value="1"/>
</dbReference>
<feature type="domain" description="PPIase FKBP-type" evidence="8">
    <location>
        <begin position="525"/>
        <end position="611"/>
    </location>
</feature>
<dbReference type="InterPro" id="IPR000866">
    <property type="entry name" value="AhpC/TSA"/>
</dbReference>
<dbReference type="Gene3D" id="3.10.50.40">
    <property type="match status" value="1"/>
</dbReference>
<organism evidence="10 11">
    <name type="scientific">Pedobacter cryoconitis</name>
    <dbReference type="NCBI Taxonomy" id="188932"/>
    <lineage>
        <taxon>Bacteria</taxon>
        <taxon>Pseudomonadati</taxon>
        <taxon>Bacteroidota</taxon>
        <taxon>Sphingobacteriia</taxon>
        <taxon>Sphingobacteriales</taxon>
        <taxon>Sphingobacteriaceae</taxon>
        <taxon>Pedobacter</taxon>
    </lineage>
</organism>
<dbReference type="InterPro" id="IPR013766">
    <property type="entry name" value="Thioredoxin_domain"/>
</dbReference>
<keyword evidence="11" id="KW-1185">Reference proteome</keyword>
<dbReference type="PANTHER" id="PTHR43811">
    <property type="entry name" value="FKBP-TYPE PEPTIDYL-PROLYL CIS-TRANS ISOMERASE FKPA"/>
    <property type="match status" value="1"/>
</dbReference>
<comment type="catalytic activity">
    <reaction evidence="1 6">
        <text>[protein]-peptidylproline (omega=180) = [protein]-peptidylproline (omega=0)</text>
        <dbReference type="Rhea" id="RHEA:16237"/>
        <dbReference type="Rhea" id="RHEA-COMP:10747"/>
        <dbReference type="Rhea" id="RHEA-COMP:10748"/>
        <dbReference type="ChEBI" id="CHEBI:83833"/>
        <dbReference type="ChEBI" id="CHEBI:83834"/>
        <dbReference type="EC" id="5.2.1.8"/>
    </reaction>
</comment>
<comment type="similarity">
    <text evidence="2">Belongs to the FKBP-type PPIase family.</text>
</comment>
<dbReference type="Pfam" id="PF00578">
    <property type="entry name" value="AhpC-TSA"/>
    <property type="match status" value="1"/>
</dbReference>
<proteinExistence type="inferred from homology"/>
<dbReference type="InterPro" id="IPR036249">
    <property type="entry name" value="Thioredoxin-like_sf"/>
</dbReference>
<reference evidence="10 11" key="1">
    <citation type="submission" date="2016-03" db="EMBL/GenBank/DDBJ databases">
        <title>Complete genome sequence of Pedobacter cryoconitis PAMC 27485.</title>
        <authorList>
            <person name="Lee J."/>
            <person name="Kim O.-S."/>
        </authorList>
    </citation>
    <scope>NUCLEOTIDE SEQUENCE [LARGE SCALE GENOMIC DNA]</scope>
    <source>
        <strain evidence="10 11">PAMC 27485</strain>
    </source>
</reference>
<feature type="signal peptide" evidence="7">
    <location>
        <begin position="1"/>
        <end position="20"/>
    </location>
</feature>
<dbReference type="Proteomes" id="UP000071561">
    <property type="component" value="Chromosome"/>
</dbReference>
<dbReference type="KEGG" id="pcm:AY601_0863"/>
<dbReference type="Pfam" id="PF00254">
    <property type="entry name" value="FKBP_C"/>
    <property type="match status" value="1"/>
</dbReference>
<dbReference type="EMBL" id="CP014504">
    <property type="protein sequence ID" value="AMP97804.1"/>
    <property type="molecule type" value="Genomic_DNA"/>
</dbReference>
<evidence type="ECO:0000256" key="3">
    <source>
        <dbReference type="ARBA" id="ARBA00013194"/>
    </source>
</evidence>
<dbReference type="RefSeq" id="WP_068396925.1">
    <property type="nucleotide sequence ID" value="NZ_CP014504.1"/>
</dbReference>
<dbReference type="EC" id="5.2.1.8" evidence="3 6"/>
<protein>
    <recommendedName>
        <fullName evidence="3 6">peptidylprolyl isomerase</fullName>
        <ecNumber evidence="3 6">5.2.1.8</ecNumber>
    </recommendedName>
</protein>
<evidence type="ECO:0000256" key="4">
    <source>
        <dbReference type="ARBA" id="ARBA00023110"/>
    </source>
</evidence>
<dbReference type="PATRIC" id="fig|188932.3.peg.888"/>
<keyword evidence="7" id="KW-0732">Signal</keyword>
<dbReference type="GO" id="GO:0006457">
    <property type="term" value="P:protein folding"/>
    <property type="evidence" value="ECO:0007669"/>
    <property type="project" value="InterPro"/>
</dbReference>
<dbReference type="SUPFAM" id="SSF54534">
    <property type="entry name" value="FKBP-like"/>
    <property type="match status" value="1"/>
</dbReference>
<dbReference type="InterPro" id="IPR046357">
    <property type="entry name" value="PPIase_dom_sf"/>
</dbReference>
<accession>A0A127V940</accession>
<evidence type="ECO:0000259" key="9">
    <source>
        <dbReference type="PROSITE" id="PS51352"/>
    </source>
</evidence>
<dbReference type="AlphaFoldDB" id="A0A127V940"/>
<evidence type="ECO:0000313" key="11">
    <source>
        <dbReference type="Proteomes" id="UP000071561"/>
    </source>
</evidence>
<dbReference type="GO" id="GO:0016209">
    <property type="term" value="F:antioxidant activity"/>
    <property type="evidence" value="ECO:0007669"/>
    <property type="project" value="InterPro"/>
</dbReference>
<dbReference type="GO" id="GO:0003755">
    <property type="term" value="F:peptidyl-prolyl cis-trans isomerase activity"/>
    <property type="evidence" value="ECO:0007669"/>
    <property type="project" value="UniProtKB-KW"/>
</dbReference>
<evidence type="ECO:0000256" key="7">
    <source>
        <dbReference type="SAM" id="SignalP"/>
    </source>
</evidence>
<dbReference type="PANTHER" id="PTHR43811:SF19">
    <property type="entry name" value="39 KDA FK506-BINDING NUCLEAR PROTEIN"/>
    <property type="match status" value="1"/>
</dbReference>
<evidence type="ECO:0000256" key="6">
    <source>
        <dbReference type="PROSITE-ProRule" id="PRU00277"/>
    </source>
</evidence>
<keyword evidence="4 6" id="KW-0697">Rotamase</keyword>